<dbReference type="STRING" id="133385.A0A2T9YAC0"/>
<dbReference type="Pfam" id="PF00067">
    <property type="entry name" value="p450"/>
    <property type="match status" value="1"/>
</dbReference>
<organism evidence="9 10">
    <name type="scientific">Smittium simulii</name>
    <dbReference type="NCBI Taxonomy" id="133385"/>
    <lineage>
        <taxon>Eukaryota</taxon>
        <taxon>Fungi</taxon>
        <taxon>Fungi incertae sedis</taxon>
        <taxon>Zoopagomycota</taxon>
        <taxon>Kickxellomycotina</taxon>
        <taxon>Harpellomycetes</taxon>
        <taxon>Harpellales</taxon>
        <taxon>Legeriomycetaceae</taxon>
        <taxon>Smittium</taxon>
    </lineage>
</organism>
<evidence type="ECO:0000256" key="8">
    <source>
        <dbReference type="SAM" id="Phobius"/>
    </source>
</evidence>
<feature type="transmembrane region" description="Helical" evidence="8">
    <location>
        <begin position="34"/>
        <end position="52"/>
    </location>
</feature>
<comment type="subcellular location">
    <subcellularLocation>
        <location evidence="1">Endoplasmic reticulum membrane</location>
    </subcellularLocation>
</comment>
<evidence type="ECO:0000256" key="5">
    <source>
        <dbReference type="ARBA" id="ARBA00023004"/>
    </source>
</evidence>
<dbReference type="AlphaFoldDB" id="A0A2T9YAC0"/>
<comment type="similarity">
    <text evidence="2 7">Belongs to the cytochrome P450 family.</text>
</comment>
<proteinExistence type="inferred from homology"/>
<evidence type="ECO:0000256" key="7">
    <source>
        <dbReference type="RuleBase" id="RU000461"/>
    </source>
</evidence>
<evidence type="ECO:0000256" key="1">
    <source>
        <dbReference type="ARBA" id="ARBA00004586"/>
    </source>
</evidence>
<evidence type="ECO:0008006" key="11">
    <source>
        <dbReference type="Google" id="ProtNLM"/>
    </source>
</evidence>
<name>A0A2T9YAC0_9FUNG</name>
<dbReference type="Gene3D" id="1.10.630.10">
    <property type="entry name" value="Cytochrome P450"/>
    <property type="match status" value="1"/>
</dbReference>
<comment type="caution">
    <text evidence="9">The sequence shown here is derived from an EMBL/GenBank/DDBJ whole genome shotgun (WGS) entry which is preliminary data.</text>
</comment>
<dbReference type="SUPFAM" id="SSF48264">
    <property type="entry name" value="Cytochrome P450"/>
    <property type="match status" value="1"/>
</dbReference>
<dbReference type="InterPro" id="IPR036396">
    <property type="entry name" value="Cyt_P450_sf"/>
</dbReference>
<evidence type="ECO:0000313" key="10">
    <source>
        <dbReference type="Proteomes" id="UP000245383"/>
    </source>
</evidence>
<feature type="transmembrane region" description="Helical" evidence="8">
    <location>
        <begin position="64"/>
        <end position="83"/>
    </location>
</feature>
<keyword evidence="5 7" id="KW-0408">Iron</keyword>
<keyword evidence="4" id="KW-0256">Endoplasmic reticulum</keyword>
<keyword evidence="8" id="KW-0812">Transmembrane</keyword>
<reference evidence="9 10" key="1">
    <citation type="journal article" date="2018" name="MBio">
        <title>Comparative Genomics Reveals the Core Gene Toolbox for the Fungus-Insect Symbiosis.</title>
        <authorList>
            <person name="Wang Y."/>
            <person name="Stata M."/>
            <person name="Wang W."/>
            <person name="Stajich J.E."/>
            <person name="White M.M."/>
            <person name="Moncalvo J.M."/>
        </authorList>
    </citation>
    <scope>NUCLEOTIDE SEQUENCE [LARGE SCALE GENOMIC DNA]</scope>
    <source>
        <strain evidence="9 10">SWE-8-4</strain>
    </source>
</reference>
<dbReference type="InterPro" id="IPR050196">
    <property type="entry name" value="Cytochrome_P450_Monoox"/>
</dbReference>
<keyword evidence="3 7" id="KW-0479">Metal-binding</keyword>
<evidence type="ECO:0000313" key="9">
    <source>
        <dbReference type="EMBL" id="PVU89259.1"/>
    </source>
</evidence>
<protein>
    <recommendedName>
        <fullName evidence="11">Cytochrome P450</fullName>
    </recommendedName>
</protein>
<evidence type="ECO:0000256" key="4">
    <source>
        <dbReference type="ARBA" id="ARBA00022824"/>
    </source>
</evidence>
<dbReference type="Proteomes" id="UP000245383">
    <property type="component" value="Unassembled WGS sequence"/>
</dbReference>
<keyword evidence="10" id="KW-1185">Reference proteome</keyword>
<dbReference type="OrthoDB" id="1844152at2759"/>
<keyword evidence="7" id="KW-0349">Heme</keyword>
<dbReference type="GO" id="GO:0005789">
    <property type="term" value="C:endoplasmic reticulum membrane"/>
    <property type="evidence" value="ECO:0007669"/>
    <property type="project" value="UniProtKB-SubCell"/>
</dbReference>
<dbReference type="GO" id="GO:0004497">
    <property type="term" value="F:monooxygenase activity"/>
    <property type="evidence" value="ECO:0007669"/>
    <property type="project" value="UniProtKB-KW"/>
</dbReference>
<accession>A0A2T9YAC0</accession>
<sequence length="459" mass="53460">MENYYKLEPCDKYSSIKLTIAAISYGFNQGYKQLLASFLFLSYMVVDLYLIQHSTQPHAYTHSLIIKYVAQIFAYFYFILYLLSGFKKLCIRDSIPYGLKEVVPESKVKKNIYKKNTKVSKYDLMIKKVSLSQNCKKKKILESDFITEFTNLPQIVLNCTKPTSKQRNYFGFIDNEKYKRLCCIRYMAYYSSAHDLDNYISAVSTLFEGLLNRSVIKQGLKLDEDPKAKKNQFISFIYENKHLFNIEDIHFISSSILGLIDLSQNKLNFYINLIFLFFLQTPLLLNKLYDEQKILIKKYGYRVDMKIIDEMLILDYAINESLRAALPSFHMPRYVSTPFVLSNGVSISKGSYVGFNAYSYLRKNHDITEKKKTESKPFTNTELHNNKICSESLIWSVGPRMCIAREFSIYFLKMVLAIILRKYSIEPLYSVNESGNDLPHSIPTAKGAIFTQRYTDARL</sequence>
<dbReference type="EMBL" id="MBFR01000328">
    <property type="protein sequence ID" value="PVU89259.1"/>
    <property type="molecule type" value="Genomic_DNA"/>
</dbReference>
<keyword evidence="8" id="KW-1133">Transmembrane helix</keyword>
<dbReference type="GO" id="GO:0016705">
    <property type="term" value="F:oxidoreductase activity, acting on paired donors, with incorporation or reduction of molecular oxygen"/>
    <property type="evidence" value="ECO:0007669"/>
    <property type="project" value="InterPro"/>
</dbReference>
<dbReference type="PANTHER" id="PTHR24291:SF189">
    <property type="entry name" value="CYTOCHROME P450 4C3-RELATED"/>
    <property type="match status" value="1"/>
</dbReference>
<dbReference type="PROSITE" id="PS00086">
    <property type="entry name" value="CYTOCHROME_P450"/>
    <property type="match status" value="1"/>
</dbReference>
<dbReference type="GO" id="GO:0020037">
    <property type="term" value="F:heme binding"/>
    <property type="evidence" value="ECO:0007669"/>
    <property type="project" value="InterPro"/>
</dbReference>
<dbReference type="InterPro" id="IPR001128">
    <property type="entry name" value="Cyt_P450"/>
</dbReference>
<keyword evidence="6 8" id="KW-0472">Membrane</keyword>
<evidence type="ECO:0000256" key="2">
    <source>
        <dbReference type="ARBA" id="ARBA00010617"/>
    </source>
</evidence>
<evidence type="ECO:0000256" key="6">
    <source>
        <dbReference type="ARBA" id="ARBA00023136"/>
    </source>
</evidence>
<keyword evidence="7" id="KW-0503">Monooxygenase</keyword>
<keyword evidence="7" id="KW-0560">Oxidoreductase</keyword>
<dbReference type="InterPro" id="IPR017972">
    <property type="entry name" value="Cyt_P450_CS"/>
</dbReference>
<dbReference type="PANTHER" id="PTHR24291">
    <property type="entry name" value="CYTOCHROME P450 FAMILY 4"/>
    <property type="match status" value="1"/>
</dbReference>
<gene>
    <name evidence="9" type="ORF">BB561_005466</name>
</gene>
<evidence type="ECO:0000256" key="3">
    <source>
        <dbReference type="ARBA" id="ARBA00022723"/>
    </source>
</evidence>
<dbReference type="GO" id="GO:0005506">
    <property type="term" value="F:iron ion binding"/>
    <property type="evidence" value="ECO:0007669"/>
    <property type="project" value="InterPro"/>
</dbReference>